<reference evidence="3" key="1">
    <citation type="journal article" date="2018" name="Nat. Microbiol.">
        <title>Leveraging single-cell genomics to expand the fungal tree of life.</title>
        <authorList>
            <person name="Ahrendt S.R."/>
            <person name="Quandt C.A."/>
            <person name="Ciobanu D."/>
            <person name="Clum A."/>
            <person name="Salamov A."/>
            <person name="Andreopoulos B."/>
            <person name="Cheng J.F."/>
            <person name="Woyke T."/>
            <person name="Pelin A."/>
            <person name="Henrissat B."/>
            <person name="Reynolds N.K."/>
            <person name="Benny G.L."/>
            <person name="Smith M.E."/>
            <person name="James T.Y."/>
            <person name="Grigoriev I.V."/>
        </authorList>
    </citation>
    <scope>NUCLEOTIDE SEQUENCE [LARGE SCALE GENOMIC DNA]</scope>
    <source>
        <strain evidence="3">Benny S71-1</strain>
    </source>
</reference>
<dbReference type="AlphaFoldDB" id="A0A4P9YRH7"/>
<dbReference type="EMBL" id="KZ992124">
    <property type="protein sequence ID" value="RKP22427.1"/>
    <property type="molecule type" value="Genomic_DNA"/>
</dbReference>
<organism evidence="2 3">
    <name type="scientific">Syncephalis pseudoplumigaleata</name>
    <dbReference type="NCBI Taxonomy" id="1712513"/>
    <lineage>
        <taxon>Eukaryota</taxon>
        <taxon>Fungi</taxon>
        <taxon>Fungi incertae sedis</taxon>
        <taxon>Zoopagomycota</taxon>
        <taxon>Zoopagomycotina</taxon>
        <taxon>Zoopagomycetes</taxon>
        <taxon>Zoopagales</taxon>
        <taxon>Piptocephalidaceae</taxon>
        <taxon>Syncephalis</taxon>
    </lineage>
</organism>
<dbReference type="Proteomes" id="UP000278143">
    <property type="component" value="Unassembled WGS sequence"/>
</dbReference>
<dbReference type="OrthoDB" id="2196114at2759"/>
<feature type="region of interest" description="Disordered" evidence="1">
    <location>
        <begin position="152"/>
        <end position="183"/>
    </location>
</feature>
<gene>
    <name evidence="2" type="ORF">SYNPS1DRAFT_31983</name>
</gene>
<name>A0A4P9YRH7_9FUNG</name>
<accession>A0A4P9YRH7</accession>
<dbReference type="Gene3D" id="1.10.1170.10">
    <property type="entry name" value="Inhibitor Of Apoptosis Protein (2mihbC-IAP-1), Chain A"/>
    <property type="match status" value="1"/>
</dbReference>
<dbReference type="SUPFAM" id="SSF57924">
    <property type="entry name" value="Inhibitor of apoptosis (IAP) repeat"/>
    <property type="match status" value="1"/>
</dbReference>
<proteinExistence type="predicted"/>
<evidence type="ECO:0000313" key="3">
    <source>
        <dbReference type="Proteomes" id="UP000278143"/>
    </source>
</evidence>
<protein>
    <submittedName>
        <fullName evidence="2">Uncharacterized protein</fullName>
    </submittedName>
</protein>
<evidence type="ECO:0000313" key="2">
    <source>
        <dbReference type="EMBL" id="RKP22427.1"/>
    </source>
</evidence>
<evidence type="ECO:0000256" key="1">
    <source>
        <dbReference type="SAM" id="MobiDB-lite"/>
    </source>
</evidence>
<feature type="compositionally biased region" description="Polar residues" evidence="1">
    <location>
        <begin position="165"/>
        <end position="177"/>
    </location>
</feature>
<sequence length="183" mass="21004">MAKKKNEYTALDARIKSFRTGKHGWPYRKNGQLSPKQCFVCETIVETWDASTDDPFRSHIADAPICAWVVLVCLRHGVQPDTARIKTAHQQRSAKRMLTASEIDEEAVAQWIEAYRRVDVPESGGEEDDDALWQAVKTGQSTRMEQWRRATYGDQWPHDGKRGWQVSSDEASDNHGQPSLWRY</sequence>
<keyword evidence="3" id="KW-1185">Reference proteome</keyword>